<dbReference type="PANTHER" id="PTHR21569">
    <property type="entry name" value="RIBOSOMAL PROTEIN S9"/>
    <property type="match status" value="1"/>
</dbReference>
<sequence>MNKIQYYYGTGRRKKAIARVFLKLGFGNILINNKEFKEYFKNLYSKIMVFQPLKLTNMENKVNIYITVKGGGLMSQAGAIRHGITKALIKYNYSMRSNLKKAGFITRDSRQVERKKFGLKKARKGSQFSKR</sequence>
<dbReference type="InterPro" id="IPR020568">
    <property type="entry name" value="Ribosomal_Su5_D2-typ_SF"/>
</dbReference>
<dbReference type="SUPFAM" id="SSF54211">
    <property type="entry name" value="Ribosomal protein S5 domain 2-like"/>
    <property type="match status" value="1"/>
</dbReference>
<evidence type="ECO:0000313" key="8">
    <source>
        <dbReference type="Proteomes" id="UP000274458"/>
    </source>
</evidence>
<proteinExistence type="inferred from homology"/>
<comment type="similarity">
    <text evidence="1 5 6">Belongs to the universal ribosomal protein uS9 family.</text>
</comment>
<dbReference type="HAMAP" id="MF_00532_B">
    <property type="entry name" value="Ribosomal_uS9_B"/>
    <property type="match status" value="1"/>
</dbReference>
<dbReference type="AlphaFoldDB" id="A0A3S9J7E8"/>
<keyword evidence="2 5" id="KW-0689">Ribosomal protein</keyword>
<dbReference type="InterPro" id="IPR000754">
    <property type="entry name" value="Ribosomal_uS9"/>
</dbReference>
<dbReference type="GO" id="GO:0003735">
    <property type="term" value="F:structural constituent of ribosome"/>
    <property type="evidence" value="ECO:0007669"/>
    <property type="project" value="InterPro"/>
</dbReference>
<evidence type="ECO:0000313" key="7">
    <source>
        <dbReference type="EMBL" id="AZP36298.1"/>
    </source>
</evidence>
<keyword evidence="8" id="KW-1185">Reference proteome</keyword>
<evidence type="ECO:0000256" key="3">
    <source>
        <dbReference type="ARBA" id="ARBA00023274"/>
    </source>
</evidence>
<dbReference type="Proteomes" id="UP000274458">
    <property type="component" value="Chromosome"/>
</dbReference>
<evidence type="ECO:0000256" key="1">
    <source>
        <dbReference type="ARBA" id="ARBA00005251"/>
    </source>
</evidence>
<dbReference type="FunFam" id="3.30.230.10:FF:000001">
    <property type="entry name" value="30S ribosomal protein S9"/>
    <property type="match status" value="1"/>
</dbReference>
<dbReference type="EMBL" id="CP026513">
    <property type="protein sequence ID" value="AZP36298.1"/>
    <property type="molecule type" value="Genomic_DNA"/>
</dbReference>
<gene>
    <name evidence="5 7" type="primary">rpsI</name>
    <name evidence="7" type="ORF">C3B56_00193</name>
</gene>
<dbReference type="Pfam" id="PF00380">
    <property type="entry name" value="Ribosomal_S9"/>
    <property type="match status" value="1"/>
</dbReference>
<dbReference type="NCBIfam" id="NF001099">
    <property type="entry name" value="PRK00132.1"/>
    <property type="match status" value="1"/>
</dbReference>
<dbReference type="OrthoDB" id="9803965at2"/>
<evidence type="ECO:0000256" key="2">
    <source>
        <dbReference type="ARBA" id="ARBA00022980"/>
    </source>
</evidence>
<dbReference type="InterPro" id="IPR023035">
    <property type="entry name" value="Ribosomal_uS9_bac/plastid"/>
</dbReference>
<evidence type="ECO:0000256" key="6">
    <source>
        <dbReference type="RuleBase" id="RU003815"/>
    </source>
</evidence>
<dbReference type="Gene3D" id="3.30.230.10">
    <property type="match status" value="1"/>
</dbReference>
<dbReference type="KEGG" id="aade:C3B56_00193"/>
<evidence type="ECO:0000256" key="5">
    <source>
        <dbReference type="HAMAP-Rule" id="MF_00532"/>
    </source>
</evidence>
<protein>
    <recommendedName>
        <fullName evidence="4 5">Small ribosomal subunit protein uS9</fullName>
    </recommendedName>
</protein>
<organism evidence="7 8">
    <name type="scientific">Candidatus Annandia adelgestsuga</name>
    <dbReference type="NCBI Taxonomy" id="1302411"/>
    <lineage>
        <taxon>Bacteria</taxon>
        <taxon>Pseudomonadati</taxon>
        <taxon>Pseudomonadota</taxon>
        <taxon>Gammaproteobacteria</taxon>
        <taxon>Enterobacterales</taxon>
        <taxon>Enterobacteriaceae</taxon>
        <taxon>Candidatus Annandia</taxon>
    </lineage>
</organism>
<dbReference type="RefSeq" id="WP_126071566.1">
    <property type="nucleotide sequence ID" value="NZ_CP026513.1"/>
</dbReference>
<keyword evidence="3 5" id="KW-0687">Ribonucleoprotein</keyword>
<evidence type="ECO:0000256" key="4">
    <source>
        <dbReference type="ARBA" id="ARBA00035259"/>
    </source>
</evidence>
<dbReference type="PROSITE" id="PS00360">
    <property type="entry name" value="RIBOSOMAL_S9"/>
    <property type="match status" value="1"/>
</dbReference>
<dbReference type="PANTHER" id="PTHR21569:SF1">
    <property type="entry name" value="SMALL RIBOSOMAL SUBUNIT PROTEIN US9M"/>
    <property type="match status" value="1"/>
</dbReference>
<dbReference type="GO" id="GO:0006412">
    <property type="term" value="P:translation"/>
    <property type="evidence" value="ECO:0007669"/>
    <property type="project" value="UniProtKB-UniRule"/>
</dbReference>
<name>A0A3S9J7E8_9ENTR</name>
<dbReference type="GO" id="GO:0003723">
    <property type="term" value="F:RNA binding"/>
    <property type="evidence" value="ECO:0007669"/>
    <property type="project" value="TreeGrafter"/>
</dbReference>
<dbReference type="GO" id="GO:0022627">
    <property type="term" value="C:cytosolic small ribosomal subunit"/>
    <property type="evidence" value="ECO:0007669"/>
    <property type="project" value="TreeGrafter"/>
</dbReference>
<dbReference type="InterPro" id="IPR014721">
    <property type="entry name" value="Ribsml_uS5_D2-typ_fold_subgr"/>
</dbReference>
<dbReference type="InterPro" id="IPR020574">
    <property type="entry name" value="Ribosomal_uS9_CS"/>
</dbReference>
<accession>A0A3S9J7E8</accession>
<reference evidence="7 8" key="1">
    <citation type="journal article" date="2018" name="Genome Biol. Evol.">
        <title>Partnering With a Pest: Genomes of Hemlock Woolly Adelgid Symbionts Reveal Atypical Nutritional Provisioning Patterns in Dual-Obligate Bacteria.</title>
        <authorList>
            <person name="Weglarz K.M."/>
            <person name="Havill N.P."/>
            <person name="Burke G.R."/>
            <person name="von Dohlen C.D."/>
        </authorList>
    </citation>
    <scope>NUCLEOTIDE SEQUENCE [LARGE SCALE GENOMIC DNA]</scope>
    <source>
        <strain evidence="7">ENA</strain>
    </source>
</reference>